<comment type="caution">
    <text evidence="1">The sequence shown here is derived from an EMBL/GenBank/DDBJ whole genome shotgun (WGS) entry which is preliminary data.</text>
</comment>
<dbReference type="Proteomes" id="UP000031938">
    <property type="component" value="Unassembled WGS sequence"/>
</dbReference>
<keyword evidence="2" id="KW-1185">Reference proteome</keyword>
<dbReference type="PATRIC" id="fig|889306.3.peg.1186"/>
<evidence type="ECO:0000313" key="1">
    <source>
        <dbReference type="EMBL" id="KIL49711.1"/>
    </source>
</evidence>
<organism evidence="1 2">
    <name type="scientific">Jeotgalibacillus soli</name>
    <dbReference type="NCBI Taxonomy" id="889306"/>
    <lineage>
        <taxon>Bacteria</taxon>
        <taxon>Bacillati</taxon>
        <taxon>Bacillota</taxon>
        <taxon>Bacilli</taxon>
        <taxon>Bacillales</taxon>
        <taxon>Caryophanaceae</taxon>
        <taxon>Jeotgalibacillus</taxon>
    </lineage>
</organism>
<reference evidence="1 2" key="1">
    <citation type="submission" date="2015-01" db="EMBL/GenBank/DDBJ databases">
        <title>Genome sequencing of Jeotgalibacillus soli.</title>
        <authorList>
            <person name="Goh K.M."/>
            <person name="Chan K.-G."/>
            <person name="Yaakop A.S."/>
            <person name="Ee R."/>
            <person name="Gan H.M."/>
            <person name="Chan C.S."/>
        </authorList>
    </citation>
    <scope>NUCLEOTIDE SEQUENCE [LARGE SCALE GENOMIC DNA]</scope>
    <source>
        <strain evidence="1 2">P9</strain>
    </source>
</reference>
<gene>
    <name evidence="1" type="ORF">KP78_11790</name>
</gene>
<dbReference type="EMBL" id="JXRP01000009">
    <property type="protein sequence ID" value="KIL49711.1"/>
    <property type="molecule type" value="Genomic_DNA"/>
</dbReference>
<dbReference type="AlphaFoldDB" id="A0A0C2VZ95"/>
<accession>A0A0C2VZ95</accession>
<sequence>MKELKGKLVQIQRGPATVNGSDLQVATVACAMGRRKER</sequence>
<dbReference type="STRING" id="889306.KP78_11790"/>
<proteinExistence type="predicted"/>
<name>A0A0C2VZ95_9BACL</name>
<evidence type="ECO:0000313" key="2">
    <source>
        <dbReference type="Proteomes" id="UP000031938"/>
    </source>
</evidence>
<protein>
    <submittedName>
        <fullName evidence="1">Uncharacterized protein</fullName>
    </submittedName>
</protein>